<name>A0AAE3A262_9FIRM</name>
<dbReference type="AlphaFoldDB" id="A0AAE3A262"/>
<dbReference type="EMBL" id="JAJEPS010000001">
    <property type="protein sequence ID" value="MCC2124741.1"/>
    <property type="molecule type" value="Genomic_DNA"/>
</dbReference>
<keyword evidence="7" id="KW-0645">Protease</keyword>
<dbReference type="InterPro" id="IPR032416">
    <property type="entry name" value="Peptidase_M24_C"/>
</dbReference>
<feature type="domain" description="Peptidase M24" evidence="4">
    <location>
        <begin position="312"/>
        <end position="526"/>
    </location>
</feature>
<dbReference type="InterPro" id="IPR033740">
    <property type="entry name" value="Pept_M24B"/>
</dbReference>
<sequence length="596" mass="66770">MTVKERVQALREKMKASGVAMYVVPSTDCHESEYVSEHFRARAFITGFTGSAGTAVIAQDDAGLWTDGRYFLQAEAQLQGTGIRLFRMGEPGVPTVEEYIQEHLEKGEKLGFDGRVMGASRALAFAKAAEENGASLFTEEDLIGEIWADRPEVLDADLFVLEEKWSGETTDKKLARVRKAMEEKGADLHVLASLCDIAWLLNIRGGDIPCVPVVLSFLTVTKKECTWYVRPSVITEKIRNYVTDFGIAIKGYDEIYGDLKKVPACSKVLLDQGTVNYRLLTSIPEEAEVLNCPNPTELMKAVKNETEQKNLHQSHLKEGVAFTRFMYWLKTKVGKEKITEISAAEHLAALRSEQKDLVELSFSPICGYGEHGAIVHYSATEESDVELKPESFFLVDAGGHYLDGTTDTTRTFAMGPLTDEQKKMYTAVLRGNLNLSHARFLKGCSGYNLDVICRTPLWQIGMDYKHGTGHGVGYLLNVHEGPNTFRWKLPEGANAAELEPGMVTTDEPGIYLEGKYGIRLENELLCVEGPKNEYGQFLEFEILTLIPWDLDAVDPARMTEQERTWLNEYHHTIYEAIAPHLPKEEQEWLAHATRAI</sequence>
<dbReference type="Proteomes" id="UP001198220">
    <property type="component" value="Unassembled WGS sequence"/>
</dbReference>
<dbReference type="PANTHER" id="PTHR43763:SF6">
    <property type="entry name" value="XAA-PRO AMINOPEPTIDASE 1"/>
    <property type="match status" value="1"/>
</dbReference>
<dbReference type="GO" id="GO:0046872">
    <property type="term" value="F:metal ion binding"/>
    <property type="evidence" value="ECO:0007669"/>
    <property type="project" value="UniProtKB-KW"/>
</dbReference>
<feature type="domain" description="Peptidase M24 C-terminal" evidence="6">
    <location>
        <begin position="536"/>
        <end position="596"/>
    </location>
</feature>
<evidence type="ECO:0000259" key="4">
    <source>
        <dbReference type="Pfam" id="PF00557"/>
    </source>
</evidence>
<dbReference type="InterPro" id="IPR050422">
    <property type="entry name" value="X-Pro_aminopeptidase_P"/>
</dbReference>
<accession>A0AAE3A262</accession>
<evidence type="ECO:0000256" key="2">
    <source>
        <dbReference type="ARBA" id="ARBA00022723"/>
    </source>
</evidence>
<comment type="caution">
    <text evidence="7">The sequence shown here is derived from an EMBL/GenBank/DDBJ whole genome shotgun (WGS) entry which is preliminary data.</text>
</comment>
<dbReference type="Pfam" id="PF00557">
    <property type="entry name" value="Peptidase_M24"/>
    <property type="match status" value="1"/>
</dbReference>
<protein>
    <submittedName>
        <fullName evidence="7">Aminopeptidase P family protein</fullName>
    </submittedName>
</protein>
<dbReference type="Gene3D" id="3.90.230.10">
    <property type="entry name" value="Creatinase/methionine aminopeptidase superfamily"/>
    <property type="match status" value="1"/>
</dbReference>
<gene>
    <name evidence="7" type="ORF">LKD36_00950</name>
</gene>
<dbReference type="InterPro" id="IPR029149">
    <property type="entry name" value="Creatin/AminoP/Spt16_N"/>
</dbReference>
<evidence type="ECO:0000259" key="5">
    <source>
        <dbReference type="Pfam" id="PF01321"/>
    </source>
</evidence>
<dbReference type="RefSeq" id="WP_308458306.1">
    <property type="nucleotide sequence ID" value="NZ_JAJEPS010000001.1"/>
</dbReference>
<dbReference type="FunFam" id="3.40.350.10:FF:000003">
    <property type="entry name" value="Xaa-pro aminopeptidase P"/>
    <property type="match status" value="1"/>
</dbReference>
<feature type="domain" description="Creatinase N-terminal" evidence="5">
    <location>
        <begin position="6"/>
        <end position="130"/>
    </location>
</feature>
<keyword evidence="3" id="KW-0378">Hydrolase</keyword>
<evidence type="ECO:0000256" key="1">
    <source>
        <dbReference type="ARBA" id="ARBA00008766"/>
    </source>
</evidence>
<organism evidence="7 8">
    <name type="scientific">Hominiventricola filiformis</name>
    <dbReference type="NCBI Taxonomy" id="2885352"/>
    <lineage>
        <taxon>Bacteria</taxon>
        <taxon>Bacillati</taxon>
        <taxon>Bacillota</taxon>
        <taxon>Clostridia</taxon>
        <taxon>Lachnospirales</taxon>
        <taxon>Lachnospiraceae</taxon>
        <taxon>Hominiventricola</taxon>
    </lineage>
</organism>
<comment type="similarity">
    <text evidence="1">Belongs to the peptidase M24B family.</text>
</comment>
<dbReference type="GO" id="GO:0070006">
    <property type="term" value="F:metalloaminopeptidase activity"/>
    <property type="evidence" value="ECO:0007669"/>
    <property type="project" value="InterPro"/>
</dbReference>
<evidence type="ECO:0000256" key="3">
    <source>
        <dbReference type="ARBA" id="ARBA00022801"/>
    </source>
</evidence>
<dbReference type="InterPro" id="IPR036005">
    <property type="entry name" value="Creatinase/aminopeptidase-like"/>
</dbReference>
<dbReference type="GO" id="GO:0005737">
    <property type="term" value="C:cytoplasm"/>
    <property type="evidence" value="ECO:0007669"/>
    <property type="project" value="UniProtKB-ARBA"/>
</dbReference>
<reference evidence="7 8" key="1">
    <citation type="submission" date="2021-10" db="EMBL/GenBank/DDBJ databases">
        <title>Anaerobic single-cell dispensing facilitates the cultivation of human gut bacteria.</title>
        <authorList>
            <person name="Afrizal A."/>
        </authorList>
    </citation>
    <scope>NUCLEOTIDE SEQUENCE [LARGE SCALE GENOMIC DNA]</scope>
    <source>
        <strain evidence="7 8">CLA-AA-H276</strain>
    </source>
</reference>
<dbReference type="Pfam" id="PF01321">
    <property type="entry name" value="Creatinase_N"/>
    <property type="match status" value="1"/>
</dbReference>
<evidence type="ECO:0000259" key="6">
    <source>
        <dbReference type="Pfam" id="PF16188"/>
    </source>
</evidence>
<keyword evidence="7" id="KW-0031">Aminopeptidase</keyword>
<dbReference type="FunFam" id="3.90.230.10:FF:000009">
    <property type="entry name" value="xaa-Pro aminopeptidase 2"/>
    <property type="match status" value="1"/>
</dbReference>
<dbReference type="InterPro" id="IPR000994">
    <property type="entry name" value="Pept_M24"/>
</dbReference>
<dbReference type="Gene3D" id="3.40.350.10">
    <property type="entry name" value="Creatinase/prolidase N-terminal domain"/>
    <property type="match status" value="2"/>
</dbReference>
<evidence type="ECO:0000313" key="8">
    <source>
        <dbReference type="Proteomes" id="UP001198220"/>
    </source>
</evidence>
<dbReference type="PANTHER" id="PTHR43763">
    <property type="entry name" value="XAA-PRO AMINOPEPTIDASE 1"/>
    <property type="match status" value="1"/>
</dbReference>
<dbReference type="Pfam" id="PF16189">
    <property type="entry name" value="Creatinase_N_2"/>
    <property type="match status" value="1"/>
</dbReference>
<dbReference type="SUPFAM" id="SSF53092">
    <property type="entry name" value="Creatinase/prolidase N-terminal domain"/>
    <property type="match status" value="2"/>
</dbReference>
<evidence type="ECO:0000313" key="7">
    <source>
        <dbReference type="EMBL" id="MCC2124741.1"/>
    </source>
</evidence>
<dbReference type="Pfam" id="PF16188">
    <property type="entry name" value="Peptidase_M24_C"/>
    <property type="match status" value="1"/>
</dbReference>
<keyword evidence="8" id="KW-1185">Reference proteome</keyword>
<dbReference type="SUPFAM" id="SSF55920">
    <property type="entry name" value="Creatinase/aminopeptidase"/>
    <property type="match status" value="1"/>
</dbReference>
<keyword evidence="2" id="KW-0479">Metal-binding</keyword>
<proteinExistence type="inferred from homology"/>
<dbReference type="CDD" id="cd01085">
    <property type="entry name" value="APP"/>
    <property type="match status" value="1"/>
</dbReference>
<dbReference type="InterPro" id="IPR000587">
    <property type="entry name" value="Creatinase_N"/>
</dbReference>